<comment type="caution">
    <text evidence="1">The sequence shown here is derived from an EMBL/GenBank/DDBJ whole genome shotgun (WGS) entry which is preliminary data.</text>
</comment>
<dbReference type="SUPFAM" id="SSF88713">
    <property type="entry name" value="Glycoside hydrolase/deacetylase"/>
    <property type="match status" value="1"/>
</dbReference>
<protein>
    <submittedName>
        <fullName evidence="1">LamB/YcsF family protein</fullName>
    </submittedName>
</protein>
<dbReference type="Gene3D" id="3.20.20.370">
    <property type="entry name" value="Glycoside hydrolase/deacetylase"/>
    <property type="match status" value="1"/>
</dbReference>
<evidence type="ECO:0000313" key="2">
    <source>
        <dbReference type="Proteomes" id="UP001589733"/>
    </source>
</evidence>
<keyword evidence="2" id="KW-1185">Reference proteome</keyword>
<sequence length="159" mass="17273">MERGRSGTARRFFPSWSSANAACGVHARNPVTMHAILTLARQFNVRVGAHPGFPDRVEFSRRILEASPEEAYADGMYQVSALAGMTASLGTPLQHTKAHGALVTTAWRHAPTAQAAHDGHPTPPLLVLSTLLETEARELGVPVVMELFPEWAYTCRTDA</sequence>
<dbReference type="InterPro" id="IPR011330">
    <property type="entry name" value="Glyco_hydro/deAcase_b/a-brl"/>
</dbReference>
<reference evidence="1 2" key="1">
    <citation type="submission" date="2024-09" db="EMBL/GenBank/DDBJ databases">
        <authorList>
            <person name="Sun Q."/>
            <person name="Mori K."/>
        </authorList>
    </citation>
    <scope>NUCLEOTIDE SEQUENCE [LARGE SCALE GENOMIC DNA]</scope>
    <source>
        <strain evidence="1 2">JCM 13503</strain>
    </source>
</reference>
<dbReference type="PANTHER" id="PTHR30292">
    <property type="entry name" value="UNCHARACTERIZED PROTEIN YBGL-RELATED"/>
    <property type="match status" value="1"/>
</dbReference>
<dbReference type="RefSeq" id="WP_380016472.1">
    <property type="nucleotide sequence ID" value="NZ_JBHLYR010000073.1"/>
</dbReference>
<organism evidence="1 2">
    <name type="scientific">Deinococcus oregonensis</name>
    <dbReference type="NCBI Taxonomy" id="1805970"/>
    <lineage>
        <taxon>Bacteria</taxon>
        <taxon>Thermotogati</taxon>
        <taxon>Deinococcota</taxon>
        <taxon>Deinococci</taxon>
        <taxon>Deinococcales</taxon>
        <taxon>Deinococcaceae</taxon>
        <taxon>Deinococcus</taxon>
    </lineage>
</organism>
<dbReference type="InterPro" id="IPR005501">
    <property type="entry name" value="LamB/YcsF/PxpA-like"/>
</dbReference>
<dbReference type="EMBL" id="JBHLYR010000073">
    <property type="protein sequence ID" value="MFB9994984.1"/>
    <property type="molecule type" value="Genomic_DNA"/>
</dbReference>
<evidence type="ECO:0000313" key="1">
    <source>
        <dbReference type="EMBL" id="MFB9994984.1"/>
    </source>
</evidence>
<gene>
    <name evidence="1" type="ORF">ACFFLM_23835</name>
</gene>
<dbReference type="PANTHER" id="PTHR30292:SF0">
    <property type="entry name" value="5-OXOPROLINASE SUBUNIT A"/>
    <property type="match status" value="1"/>
</dbReference>
<dbReference type="Proteomes" id="UP001589733">
    <property type="component" value="Unassembled WGS sequence"/>
</dbReference>
<accession>A0ABV6B5E2</accession>
<dbReference type="Pfam" id="PF03746">
    <property type="entry name" value="LamB_YcsF"/>
    <property type="match status" value="1"/>
</dbReference>
<name>A0ABV6B5E2_9DEIO</name>
<proteinExistence type="predicted"/>